<dbReference type="STRING" id="1581420.AAW00_01235"/>
<dbReference type="OrthoDB" id="7342392at2"/>
<dbReference type="SUPFAM" id="SSF53597">
    <property type="entry name" value="Dihydrofolate reductase-like"/>
    <property type="match status" value="1"/>
</dbReference>
<dbReference type="Gene3D" id="3.40.430.10">
    <property type="entry name" value="Dihydrofolate Reductase, subunit A"/>
    <property type="match status" value="1"/>
</dbReference>
<dbReference type="Proteomes" id="UP000053464">
    <property type="component" value="Unassembled WGS sequence"/>
</dbReference>
<protein>
    <recommendedName>
        <fullName evidence="1">Bacterial bifunctional deaminase-reductase C-terminal domain-containing protein</fullName>
    </recommendedName>
</protein>
<gene>
    <name evidence="2" type="ORF">AAW00_01235</name>
</gene>
<comment type="caution">
    <text evidence="2">The sequence shown here is derived from an EMBL/GenBank/DDBJ whole genome shotgun (WGS) entry which is preliminary data.</text>
</comment>
<sequence length="180" mass="19595">MPVTAQLNTTPDGFCRHDAVVADDEFMHFAADLIDAHDRVVLGRTTYDLFVAHWPAAARDSSLSEAEQRLGRAIDQTPRTIVSHGMIGSDWQGTEILDALNADSAAELAERGKALILGSPSIIAQFADWGLLDELRLTVHPVMGEHGVRPFERGQPQGLIAAGEHRLASGVTDFRFIRDG</sequence>
<organism evidence="2 3">
    <name type="scientific">Aurantiacibacter luteus</name>
    <dbReference type="NCBI Taxonomy" id="1581420"/>
    <lineage>
        <taxon>Bacteria</taxon>
        <taxon>Pseudomonadati</taxon>
        <taxon>Pseudomonadota</taxon>
        <taxon>Alphaproteobacteria</taxon>
        <taxon>Sphingomonadales</taxon>
        <taxon>Erythrobacteraceae</taxon>
        <taxon>Aurantiacibacter</taxon>
    </lineage>
</organism>
<dbReference type="Pfam" id="PF01872">
    <property type="entry name" value="RibD_C"/>
    <property type="match status" value="1"/>
</dbReference>
<feature type="domain" description="Bacterial bifunctional deaminase-reductase C-terminal" evidence="1">
    <location>
        <begin position="28"/>
        <end position="158"/>
    </location>
</feature>
<proteinExistence type="predicted"/>
<evidence type="ECO:0000313" key="2">
    <source>
        <dbReference type="EMBL" id="KLE35138.1"/>
    </source>
</evidence>
<dbReference type="GO" id="GO:0009231">
    <property type="term" value="P:riboflavin biosynthetic process"/>
    <property type="evidence" value="ECO:0007669"/>
    <property type="project" value="InterPro"/>
</dbReference>
<dbReference type="RefSeq" id="WP_047002540.1">
    <property type="nucleotide sequence ID" value="NZ_LBHB01000001.1"/>
</dbReference>
<dbReference type="InterPro" id="IPR024072">
    <property type="entry name" value="DHFR-like_dom_sf"/>
</dbReference>
<dbReference type="EMBL" id="LBHB01000001">
    <property type="protein sequence ID" value="KLE35138.1"/>
    <property type="molecule type" value="Genomic_DNA"/>
</dbReference>
<accession>A0A0G9N0U1</accession>
<keyword evidence="3" id="KW-1185">Reference proteome</keyword>
<name>A0A0G9N0U1_9SPHN</name>
<evidence type="ECO:0000313" key="3">
    <source>
        <dbReference type="Proteomes" id="UP000053464"/>
    </source>
</evidence>
<dbReference type="InterPro" id="IPR002734">
    <property type="entry name" value="RibDG_C"/>
</dbReference>
<dbReference type="GO" id="GO:0008703">
    <property type="term" value="F:5-amino-6-(5-phosphoribosylamino)uracil reductase activity"/>
    <property type="evidence" value="ECO:0007669"/>
    <property type="project" value="InterPro"/>
</dbReference>
<dbReference type="AlphaFoldDB" id="A0A0G9N0U1"/>
<reference evidence="2 3" key="1">
    <citation type="submission" date="2015-04" db="EMBL/GenBank/DDBJ databases">
        <title>The draft genome sequence of Erythrobacter luteus KA37.</title>
        <authorList>
            <person name="Zhuang L."/>
            <person name="Liu Y."/>
            <person name="Shao Z."/>
        </authorList>
    </citation>
    <scope>NUCLEOTIDE SEQUENCE [LARGE SCALE GENOMIC DNA]</scope>
    <source>
        <strain evidence="2 3">KA37</strain>
    </source>
</reference>
<dbReference type="PATRIC" id="fig|1581420.6.peg.250"/>
<evidence type="ECO:0000259" key="1">
    <source>
        <dbReference type="Pfam" id="PF01872"/>
    </source>
</evidence>